<evidence type="ECO:0000313" key="6">
    <source>
        <dbReference type="Proteomes" id="UP001221757"/>
    </source>
</evidence>
<dbReference type="Gene3D" id="3.90.79.10">
    <property type="entry name" value="Nucleoside Triphosphate Pyrophosphohydrolase"/>
    <property type="match status" value="1"/>
</dbReference>
<dbReference type="Proteomes" id="UP001221757">
    <property type="component" value="Unassembled WGS sequence"/>
</dbReference>
<dbReference type="CDD" id="cd02883">
    <property type="entry name" value="NUDIX_Hydrolase"/>
    <property type="match status" value="1"/>
</dbReference>
<evidence type="ECO:0000256" key="1">
    <source>
        <dbReference type="ARBA" id="ARBA00022801"/>
    </source>
</evidence>
<keyword evidence="1 2" id="KW-0378">Hydrolase</keyword>
<feature type="compositionally biased region" description="Polar residues" evidence="3">
    <location>
        <begin position="1"/>
        <end position="12"/>
    </location>
</feature>
<feature type="region of interest" description="Disordered" evidence="3">
    <location>
        <begin position="1"/>
        <end position="35"/>
    </location>
</feature>
<proteinExistence type="inferred from homology"/>
<dbReference type="GO" id="GO:0006167">
    <property type="term" value="P:AMP biosynthetic process"/>
    <property type="evidence" value="ECO:0007669"/>
    <property type="project" value="TreeGrafter"/>
</dbReference>
<dbReference type="InterPro" id="IPR000086">
    <property type="entry name" value="NUDIX_hydrolase_dom"/>
</dbReference>
<keyword evidence="6" id="KW-1185">Reference proteome</keyword>
<reference evidence="5" key="1">
    <citation type="submission" date="2023-03" db="EMBL/GenBank/DDBJ databases">
        <title>Massive genome expansion in bonnet fungi (Mycena s.s.) driven by repeated elements and novel gene families across ecological guilds.</title>
        <authorList>
            <consortium name="Lawrence Berkeley National Laboratory"/>
            <person name="Harder C.B."/>
            <person name="Miyauchi S."/>
            <person name="Viragh M."/>
            <person name="Kuo A."/>
            <person name="Thoen E."/>
            <person name="Andreopoulos B."/>
            <person name="Lu D."/>
            <person name="Skrede I."/>
            <person name="Drula E."/>
            <person name="Henrissat B."/>
            <person name="Morin E."/>
            <person name="Kohler A."/>
            <person name="Barry K."/>
            <person name="LaButti K."/>
            <person name="Morin E."/>
            <person name="Salamov A."/>
            <person name="Lipzen A."/>
            <person name="Mereny Z."/>
            <person name="Hegedus B."/>
            <person name="Baldrian P."/>
            <person name="Stursova M."/>
            <person name="Weitz H."/>
            <person name="Taylor A."/>
            <person name="Grigoriev I.V."/>
            <person name="Nagy L.G."/>
            <person name="Martin F."/>
            <person name="Kauserud H."/>
        </authorList>
    </citation>
    <scope>NUCLEOTIDE SEQUENCE</scope>
    <source>
        <strain evidence="5">CBHHK067</strain>
    </source>
</reference>
<dbReference type="PROSITE" id="PS51462">
    <property type="entry name" value="NUDIX"/>
    <property type="match status" value="1"/>
</dbReference>
<dbReference type="AlphaFoldDB" id="A0AAD7GNI5"/>
<organism evidence="5 6">
    <name type="scientific">Mycena rosella</name>
    <name type="common">Pink bonnet</name>
    <name type="synonym">Agaricus rosellus</name>
    <dbReference type="NCBI Taxonomy" id="1033263"/>
    <lineage>
        <taxon>Eukaryota</taxon>
        <taxon>Fungi</taxon>
        <taxon>Dikarya</taxon>
        <taxon>Basidiomycota</taxon>
        <taxon>Agaricomycotina</taxon>
        <taxon>Agaricomycetes</taxon>
        <taxon>Agaricomycetidae</taxon>
        <taxon>Agaricales</taxon>
        <taxon>Marasmiineae</taxon>
        <taxon>Mycenaceae</taxon>
        <taxon>Mycena</taxon>
    </lineage>
</organism>
<protein>
    <recommendedName>
        <fullName evidence="4">Nudix hydrolase domain-containing protein</fullName>
    </recommendedName>
</protein>
<comment type="caution">
    <text evidence="5">The sequence shown here is derived from an EMBL/GenBank/DDBJ whole genome shotgun (WGS) entry which is preliminary data.</text>
</comment>
<dbReference type="PROSITE" id="PS00893">
    <property type="entry name" value="NUDIX_BOX"/>
    <property type="match status" value="1"/>
</dbReference>
<dbReference type="SUPFAM" id="SSF55811">
    <property type="entry name" value="Nudix"/>
    <property type="match status" value="1"/>
</dbReference>
<gene>
    <name evidence="5" type="ORF">B0H17DRAFT_1049404</name>
</gene>
<comment type="similarity">
    <text evidence="2">Belongs to the Nudix hydrolase family.</text>
</comment>
<name>A0AAD7GNI5_MYCRO</name>
<evidence type="ECO:0000256" key="3">
    <source>
        <dbReference type="SAM" id="MobiDB-lite"/>
    </source>
</evidence>
<sequence length="240" mass="26857">MGSRGSAVSQQQQRHRVQLLTSRPPPPMSEWSSPPVPNSAWADQNFLLGAGMVVFQPATHKVVVIYERQKKYWFLPKGRKDVGESLEDAALREAYEESGYRVAFMPLYTNTSAPGPPSQRDAPFRLNCEPIFISTVSYPERKRRSTTLPPGEYLSFWYIGQIPADAVCEEGTRMPDEVAYESHLLSPEDALKRLDPLEGRVVHYACTLVEQTQQIFQEQRALGRSASASTSSAPDRPASV</sequence>
<dbReference type="InterPro" id="IPR020084">
    <property type="entry name" value="NUDIX_hydrolase_CS"/>
</dbReference>
<evidence type="ECO:0000313" key="5">
    <source>
        <dbReference type="EMBL" id="KAJ7699307.1"/>
    </source>
</evidence>
<dbReference type="EMBL" id="JARKIE010000023">
    <property type="protein sequence ID" value="KAJ7699307.1"/>
    <property type="molecule type" value="Genomic_DNA"/>
</dbReference>
<dbReference type="PANTHER" id="PTHR21340:SF0">
    <property type="entry name" value="BIS(5'-NUCLEOSYL)-TETRAPHOSPHATASE [ASYMMETRICAL]"/>
    <property type="match status" value="1"/>
</dbReference>
<dbReference type="GO" id="GO:0004081">
    <property type="term" value="F:bis(5'-nucleosyl)-tetraphosphatase (asymmetrical) activity"/>
    <property type="evidence" value="ECO:0007669"/>
    <property type="project" value="TreeGrafter"/>
</dbReference>
<dbReference type="InterPro" id="IPR051325">
    <property type="entry name" value="Nudix_hydrolase_domain"/>
</dbReference>
<feature type="domain" description="Nudix hydrolase" evidence="4">
    <location>
        <begin position="45"/>
        <end position="207"/>
    </location>
</feature>
<dbReference type="InterPro" id="IPR020476">
    <property type="entry name" value="Nudix_hydrolase"/>
</dbReference>
<evidence type="ECO:0000256" key="2">
    <source>
        <dbReference type="RuleBase" id="RU003476"/>
    </source>
</evidence>
<feature type="region of interest" description="Disordered" evidence="3">
    <location>
        <begin position="220"/>
        <end position="240"/>
    </location>
</feature>
<accession>A0AAD7GNI5</accession>
<dbReference type="InterPro" id="IPR015797">
    <property type="entry name" value="NUDIX_hydrolase-like_dom_sf"/>
</dbReference>
<dbReference type="GO" id="GO:0006754">
    <property type="term" value="P:ATP biosynthetic process"/>
    <property type="evidence" value="ECO:0007669"/>
    <property type="project" value="TreeGrafter"/>
</dbReference>
<dbReference type="PRINTS" id="PR00502">
    <property type="entry name" value="NUDIXFAMILY"/>
</dbReference>
<dbReference type="Pfam" id="PF00293">
    <property type="entry name" value="NUDIX"/>
    <property type="match status" value="1"/>
</dbReference>
<evidence type="ECO:0000259" key="4">
    <source>
        <dbReference type="PROSITE" id="PS51462"/>
    </source>
</evidence>
<dbReference type="PANTHER" id="PTHR21340">
    <property type="entry name" value="DIADENOSINE 5,5-P1,P4-TETRAPHOSPHATE PYROPHOSPHOHYDROLASE MUTT"/>
    <property type="match status" value="1"/>
</dbReference>